<protein>
    <recommendedName>
        <fullName evidence="10">Phosphate transport system permease protein</fullName>
    </recommendedName>
</protein>
<evidence type="ECO:0000256" key="6">
    <source>
        <dbReference type="ARBA" id="ARBA00022692"/>
    </source>
</evidence>
<evidence type="ECO:0000256" key="3">
    <source>
        <dbReference type="ARBA" id="ARBA00022448"/>
    </source>
</evidence>
<keyword evidence="13" id="KW-1185">Reference proteome</keyword>
<dbReference type="SUPFAM" id="SSF161098">
    <property type="entry name" value="MetI-like"/>
    <property type="match status" value="1"/>
</dbReference>
<dbReference type="GO" id="GO:0005886">
    <property type="term" value="C:plasma membrane"/>
    <property type="evidence" value="ECO:0007669"/>
    <property type="project" value="UniProtKB-SubCell"/>
</dbReference>
<dbReference type="InterPro" id="IPR011864">
    <property type="entry name" value="Phosphate_PstC"/>
</dbReference>
<evidence type="ECO:0000256" key="8">
    <source>
        <dbReference type="ARBA" id="ARBA00023136"/>
    </source>
</evidence>
<dbReference type="PANTHER" id="PTHR30425">
    <property type="entry name" value="PHOSPHATE TRANSPORT SYSTEM PERMEASE PROTEIN PST"/>
    <property type="match status" value="1"/>
</dbReference>
<keyword evidence="7 9" id="KW-1133">Transmembrane helix</keyword>
<keyword evidence="3 9" id="KW-0813">Transport</keyword>
<evidence type="ECO:0000256" key="7">
    <source>
        <dbReference type="ARBA" id="ARBA00022989"/>
    </source>
</evidence>
<dbReference type="Pfam" id="PF00528">
    <property type="entry name" value="BPD_transp_1"/>
    <property type="match status" value="1"/>
</dbReference>
<dbReference type="RefSeq" id="WP_100288467.1">
    <property type="nucleotide sequence ID" value="NZ_PHHA01000008.1"/>
</dbReference>
<dbReference type="CDD" id="cd06261">
    <property type="entry name" value="TM_PBP2"/>
    <property type="match status" value="1"/>
</dbReference>
<dbReference type="InterPro" id="IPR000515">
    <property type="entry name" value="MetI-like"/>
</dbReference>
<dbReference type="OrthoDB" id="9785113at2"/>
<dbReference type="PANTHER" id="PTHR30425:SF1">
    <property type="entry name" value="PHOSPHATE TRANSPORT SYSTEM PERMEASE PROTEIN PSTC"/>
    <property type="match status" value="1"/>
</dbReference>
<comment type="function">
    <text evidence="10">Part of the binding-protein-dependent transport system for phosphate; probably responsible for the translocation of the substrate across the membrane.</text>
</comment>
<reference evidence="12 13" key="1">
    <citation type="submission" date="2017-11" db="EMBL/GenBank/DDBJ databases">
        <title>Reclassification of Bisgaard taxon 7 as Conservatibacter flavescens gen. nov., sp. nov.</title>
        <authorList>
            <person name="Christensen H."/>
        </authorList>
    </citation>
    <scope>NUCLEOTIDE SEQUENCE [LARGE SCALE GENOMIC DNA]</scope>
    <source>
        <strain evidence="12 13">7_4</strain>
    </source>
</reference>
<feature type="domain" description="ABC transmembrane type-1" evidence="11">
    <location>
        <begin position="74"/>
        <end position="302"/>
    </location>
</feature>
<dbReference type="GO" id="GO:0005315">
    <property type="term" value="F:phosphate transmembrane transporter activity"/>
    <property type="evidence" value="ECO:0007669"/>
    <property type="project" value="InterPro"/>
</dbReference>
<dbReference type="NCBIfam" id="TIGR02138">
    <property type="entry name" value="phosphate_pstC"/>
    <property type="match status" value="1"/>
</dbReference>
<dbReference type="PROSITE" id="PS50928">
    <property type="entry name" value="ABC_TM1"/>
    <property type="match status" value="1"/>
</dbReference>
<comment type="caution">
    <text evidence="10">Lacks conserved residue(s) required for the propagation of feature annotation.</text>
</comment>
<organism evidence="12 13">
    <name type="scientific">Conservatibacter flavescens</name>
    <dbReference type="NCBI Taxonomy" id="28161"/>
    <lineage>
        <taxon>Bacteria</taxon>
        <taxon>Pseudomonadati</taxon>
        <taxon>Pseudomonadota</taxon>
        <taxon>Gammaproteobacteria</taxon>
        <taxon>Pasteurellales</taxon>
        <taxon>Pasteurellaceae</taxon>
        <taxon>Conservatibacter</taxon>
    </lineage>
</organism>
<evidence type="ECO:0000256" key="9">
    <source>
        <dbReference type="RuleBase" id="RU363032"/>
    </source>
</evidence>
<evidence type="ECO:0000259" key="11">
    <source>
        <dbReference type="PROSITE" id="PS50928"/>
    </source>
</evidence>
<dbReference type="Gene3D" id="1.10.3720.10">
    <property type="entry name" value="MetI-like"/>
    <property type="match status" value="1"/>
</dbReference>
<evidence type="ECO:0000256" key="2">
    <source>
        <dbReference type="ARBA" id="ARBA00007069"/>
    </source>
</evidence>
<sequence>MQNTKQQALNKGWLEGLFKNTTKFFAIFVFIMLTAILVSLVVGSWESISKFGLSFIWTNDWDPIQENYGALVPIIGTLISSFIALAIAIPISLGIATFLTELAPDWLKRPIGIAVEMLAAIPSIIYGMWGLFVFVPLFQQHIQPHLIDVLGGLPFVGVLFEGAPFGIGLFTAGLVLAIMIIPFIASVMRDVFSVVPPMLKESAYGLGSTTWEVVWKIILPYTKTGVIGSIMLGLGRALGETMAVTFVIGNAFRLPESIFSPSTSIASAIANEFNEAGGLQKAALIEIGLILFLITTIVLACSRLLIMRMTKKEGKRT</sequence>
<feature type="transmembrane region" description="Helical" evidence="9">
    <location>
        <begin position="111"/>
        <end position="135"/>
    </location>
</feature>
<evidence type="ECO:0000256" key="4">
    <source>
        <dbReference type="ARBA" id="ARBA00022475"/>
    </source>
</evidence>
<dbReference type="EMBL" id="PHHA01000008">
    <property type="protein sequence ID" value="PJG85696.1"/>
    <property type="molecule type" value="Genomic_DNA"/>
</dbReference>
<name>A0A2M8S3I7_9PAST</name>
<comment type="similarity">
    <text evidence="2 10">Belongs to the binding-protein-dependent transport system permease family. CysTW subfamily.</text>
</comment>
<dbReference type="GO" id="GO:0006817">
    <property type="term" value="P:phosphate ion transport"/>
    <property type="evidence" value="ECO:0007669"/>
    <property type="project" value="UniProtKB-KW"/>
</dbReference>
<feature type="transmembrane region" description="Helical" evidence="9">
    <location>
        <begin position="167"/>
        <end position="188"/>
    </location>
</feature>
<dbReference type="InterPro" id="IPR051124">
    <property type="entry name" value="Phosphate_Transport_Permease"/>
</dbReference>
<dbReference type="InterPro" id="IPR035906">
    <property type="entry name" value="MetI-like_sf"/>
</dbReference>
<feature type="transmembrane region" description="Helical" evidence="9">
    <location>
        <begin position="24"/>
        <end position="48"/>
    </location>
</feature>
<feature type="transmembrane region" description="Helical" evidence="9">
    <location>
        <begin position="283"/>
        <end position="306"/>
    </location>
</feature>
<comment type="caution">
    <text evidence="12">The sequence shown here is derived from an EMBL/GenBank/DDBJ whole genome shotgun (WGS) entry which is preliminary data.</text>
</comment>
<feature type="transmembrane region" description="Helical" evidence="9">
    <location>
        <begin position="68"/>
        <end position="99"/>
    </location>
</feature>
<evidence type="ECO:0000256" key="1">
    <source>
        <dbReference type="ARBA" id="ARBA00004651"/>
    </source>
</evidence>
<keyword evidence="10" id="KW-0997">Cell inner membrane</keyword>
<evidence type="ECO:0000256" key="5">
    <source>
        <dbReference type="ARBA" id="ARBA00022592"/>
    </source>
</evidence>
<comment type="subcellular location">
    <subcellularLocation>
        <location evidence="10">Cell inner membrane</location>
        <topology evidence="10">Multi-pass membrane protein</topology>
    </subcellularLocation>
    <subcellularLocation>
        <location evidence="1 9">Cell membrane</location>
        <topology evidence="1 9">Multi-pass membrane protein</topology>
    </subcellularLocation>
</comment>
<gene>
    <name evidence="12" type="primary">pstC</name>
    <name evidence="12" type="ORF">CVP05_04905</name>
</gene>
<dbReference type="AlphaFoldDB" id="A0A2M8S3I7"/>
<dbReference type="Proteomes" id="UP000229329">
    <property type="component" value="Unassembled WGS sequence"/>
</dbReference>
<accession>A0A2M8S3I7</accession>
<evidence type="ECO:0000313" key="13">
    <source>
        <dbReference type="Proteomes" id="UP000229329"/>
    </source>
</evidence>
<proteinExistence type="inferred from homology"/>
<keyword evidence="5 10" id="KW-0592">Phosphate transport</keyword>
<keyword evidence="4" id="KW-1003">Cell membrane</keyword>
<evidence type="ECO:0000313" key="12">
    <source>
        <dbReference type="EMBL" id="PJG85696.1"/>
    </source>
</evidence>
<keyword evidence="6 9" id="KW-0812">Transmembrane</keyword>
<keyword evidence="8 9" id="KW-0472">Membrane</keyword>
<evidence type="ECO:0000256" key="10">
    <source>
        <dbReference type="RuleBase" id="RU363054"/>
    </source>
</evidence>